<reference evidence="5" key="1">
    <citation type="submission" date="2025-08" db="UniProtKB">
        <authorList>
            <consortium name="RefSeq"/>
        </authorList>
    </citation>
    <scope>IDENTIFICATION</scope>
    <source>
        <tissue evidence="5">Whole sample</tissue>
    </source>
</reference>
<dbReference type="RefSeq" id="XP_022336686.1">
    <property type="nucleotide sequence ID" value="XM_022480978.1"/>
</dbReference>
<accession>A0A8B8EAZ8</accession>
<feature type="chain" id="PRO_5034752018" evidence="3">
    <location>
        <begin position="21"/>
        <end position="178"/>
    </location>
</feature>
<evidence type="ECO:0000256" key="3">
    <source>
        <dbReference type="SAM" id="SignalP"/>
    </source>
</evidence>
<keyword evidence="2" id="KW-1015">Disulfide bond</keyword>
<dbReference type="Proteomes" id="UP000694844">
    <property type="component" value="Chromosome 5"/>
</dbReference>
<keyword evidence="4" id="KW-1185">Reference proteome</keyword>
<evidence type="ECO:0000313" key="4">
    <source>
        <dbReference type="Proteomes" id="UP000694844"/>
    </source>
</evidence>
<organism evidence="4 5">
    <name type="scientific">Crassostrea virginica</name>
    <name type="common">Eastern oyster</name>
    <dbReference type="NCBI Taxonomy" id="6565"/>
    <lineage>
        <taxon>Eukaryota</taxon>
        <taxon>Metazoa</taxon>
        <taxon>Spiralia</taxon>
        <taxon>Lophotrochozoa</taxon>
        <taxon>Mollusca</taxon>
        <taxon>Bivalvia</taxon>
        <taxon>Autobranchia</taxon>
        <taxon>Pteriomorphia</taxon>
        <taxon>Ostreida</taxon>
        <taxon>Ostreoidea</taxon>
        <taxon>Ostreidae</taxon>
        <taxon>Crassostrea</taxon>
    </lineage>
</organism>
<protein>
    <submittedName>
        <fullName evidence="5">Uncharacterized protein LOC111132983</fullName>
    </submittedName>
</protein>
<evidence type="ECO:0000313" key="5">
    <source>
        <dbReference type="RefSeq" id="XP_022336686.1"/>
    </source>
</evidence>
<dbReference type="CDD" id="cd00117">
    <property type="entry name" value="TFP"/>
    <property type="match status" value="1"/>
</dbReference>
<name>A0A8B8EAZ8_CRAVI</name>
<gene>
    <name evidence="5" type="primary">LOC111132983</name>
</gene>
<evidence type="ECO:0000256" key="1">
    <source>
        <dbReference type="ARBA" id="ARBA00022729"/>
    </source>
</evidence>
<dbReference type="GeneID" id="111132983"/>
<dbReference type="PANTHER" id="PTHR10036:SF3">
    <property type="entry name" value="PROTEIN SLEEPLESS-RELATED"/>
    <property type="match status" value="1"/>
</dbReference>
<keyword evidence="1 3" id="KW-0732">Signal</keyword>
<feature type="signal peptide" evidence="3">
    <location>
        <begin position="1"/>
        <end position="20"/>
    </location>
</feature>
<dbReference type="KEGG" id="cvn:111132983"/>
<proteinExistence type="predicted"/>
<dbReference type="AlphaFoldDB" id="A0A8B8EAZ8"/>
<evidence type="ECO:0000256" key="2">
    <source>
        <dbReference type="ARBA" id="ARBA00023157"/>
    </source>
</evidence>
<sequence length="178" mass="19960">MTNIIFDIFLILQLTSLSGALYCYQCGDGRNDGPCQEDLEEMAKDHAKHLDSSQNYTDLDFTYRKQCPDSEPTCVIERVQVNGVIVAYIRDCSDGVNFSINASRFMNFSPDKNITTCSYVEGKFFTCVSLCNSDLCNGPQTDSNTSSASKVTLLWTAMFSVAMCLSFEEMSRNNSYRL</sequence>
<dbReference type="PANTHER" id="PTHR10036">
    <property type="entry name" value="CD59 GLYCOPROTEIN"/>
    <property type="match status" value="1"/>
</dbReference>
<dbReference type="OrthoDB" id="6153729at2759"/>